<proteinExistence type="predicted"/>
<sequence length="548" mass="61761">MSGFSAEGSKQLIVSKLENWTIQLNNHDAIDNALDAIERNPVAAKVNLMLKQKGRTSNGTRLTHSQAVRLVHLVKSKNGVDWSLLSLNFTSECPHLLFCTTQLAPLFSKISASAHDRATQSSNYLPLLTANSILNALQYGNRLRELSLWHCIIQEDRMELLSQGIQSNSCPLRSLQLYDVECDDSVHVENENCRSEHFLLALAKNTTLEDVSFMNSFTSTQDVTLVDLVYRMSNTQKPRWKTLCLEGADLEKSAQVQDQTVVLVDSLTHMLGHQQCSIVELSLHGCSLGVHYNVHGRTMLQSLMLGLQENSSVQVLSLDNNGFDFADLKYILDGIVGCRNLRELELSEEDLSFNEKDKENMTWLTNSRIVLPHPRTELRKLWIFDHLPYRSIYDDDEDDGDDFDCYDDDAYAYAYAHSHAYDAYDAFRDADSSGTCDRSMSDTKLEEALLPLLLHNPLIYELGGYGVNWKEMPRAAELLDLNQCVGPLRAPLPLEQGQGADEASHLSRIPRSLWPVVLERTNNTLKDPARCANVVYHILKQGPGLLDY</sequence>
<comment type="caution">
    <text evidence="1">The sequence shown here is derived from an EMBL/GenBank/DDBJ whole genome shotgun (WGS) entry which is preliminary data.</text>
</comment>
<name>A0AAD2G8Y0_9STRA</name>
<dbReference type="AlphaFoldDB" id="A0AAD2G8Y0"/>
<organism evidence="1 2">
    <name type="scientific">Cylindrotheca closterium</name>
    <dbReference type="NCBI Taxonomy" id="2856"/>
    <lineage>
        <taxon>Eukaryota</taxon>
        <taxon>Sar</taxon>
        <taxon>Stramenopiles</taxon>
        <taxon>Ochrophyta</taxon>
        <taxon>Bacillariophyta</taxon>
        <taxon>Bacillariophyceae</taxon>
        <taxon>Bacillariophycidae</taxon>
        <taxon>Bacillariales</taxon>
        <taxon>Bacillariaceae</taxon>
        <taxon>Cylindrotheca</taxon>
    </lineage>
</organism>
<keyword evidence="2" id="KW-1185">Reference proteome</keyword>
<evidence type="ECO:0000313" key="2">
    <source>
        <dbReference type="Proteomes" id="UP001295423"/>
    </source>
</evidence>
<dbReference type="SUPFAM" id="SSF52047">
    <property type="entry name" value="RNI-like"/>
    <property type="match status" value="1"/>
</dbReference>
<reference evidence="1" key="1">
    <citation type="submission" date="2023-08" db="EMBL/GenBank/DDBJ databases">
        <authorList>
            <person name="Audoor S."/>
            <person name="Bilcke G."/>
        </authorList>
    </citation>
    <scope>NUCLEOTIDE SEQUENCE</scope>
</reference>
<dbReference type="Proteomes" id="UP001295423">
    <property type="component" value="Unassembled WGS sequence"/>
</dbReference>
<accession>A0AAD2G8Y0</accession>
<evidence type="ECO:0000313" key="1">
    <source>
        <dbReference type="EMBL" id="CAJ1966376.1"/>
    </source>
</evidence>
<gene>
    <name evidence="1" type="ORF">CYCCA115_LOCUS21960</name>
</gene>
<protein>
    <submittedName>
        <fullName evidence="1">Uncharacterized protein</fullName>
    </submittedName>
</protein>
<dbReference type="Gene3D" id="3.80.10.10">
    <property type="entry name" value="Ribonuclease Inhibitor"/>
    <property type="match status" value="2"/>
</dbReference>
<dbReference type="InterPro" id="IPR032675">
    <property type="entry name" value="LRR_dom_sf"/>
</dbReference>
<dbReference type="EMBL" id="CAKOGP040002280">
    <property type="protein sequence ID" value="CAJ1966376.1"/>
    <property type="molecule type" value="Genomic_DNA"/>
</dbReference>